<dbReference type="RefSeq" id="WP_241752898.1">
    <property type="nucleotide sequence ID" value="NZ_BJOD01000103.1"/>
</dbReference>
<accession>A0ABQ0SZX3</accession>
<organism evidence="1 2">
    <name type="scientific">Brevibacillus agri</name>
    <dbReference type="NCBI Taxonomy" id="51101"/>
    <lineage>
        <taxon>Bacteria</taxon>
        <taxon>Bacillati</taxon>
        <taxon>Bacillota</taxon>
        <taxon>Bacilli</taxon>
        <taxon>Bacillales</taxon>
        <taxon>Paenibacillaceae</taxon>
        <taxon>Brevibacillus</taxon>
    </lineage>
</organism>
<comment type="caution">
    <text evidence="1">The sequence shown here is derived from an EMBL/GenBank/DDBJ whole genome shotgun (WGS) entry which is preliminary data.</text>
</comment>
<dbReference type="EMBL" id="BJOD01000103">
    <property type="protein sequence ID" value="GED28765.1"/>
    <property type="molecule type" value="Genomic_DNA"/>
</dbReference>
<dbReference type="GeneID" id="82813508"/>
<protein>
    <recommendedName>
        <fullName evidence="3">DNA-binding protein</fullName>
    </recommendedName>
</protein>
<evidence type="ECO:0008006" key="3">
    <source>
        <dbReference type="Google" id="ProtNLM"/>
    </source>
</evidence>
<proteinExistence type="predicted"/>
<evidence type="ECO:0000313" key="1">
    <source>
        <dbReference type="EMBL" id="GED28765.1"/>
    </source>
</evidence>
<gene>
    <name evidence="1" type="ORF">BAG01nite_48670</name>
</gene>
<evidence type="ECO:0000313" key="2">
    <source>
        <dbReference type="Proteomes" id="UP000317180"/>
    </source>
</evidence>
<keyword evidence="2" id="KW-1185">Reference proteome</keyword>
<dbReference type="Proteomes" id="UP000317180">
    <property type="component" value="Unassembled WGS sequence"/>
</dbReference>
<reference evidence="1 2" key="1">
    <citation type="submission" date="2019-06" db="EMBL/GenBank/DDBJ databases">
        <title>Whole genome shotgun sequence of Brevibacillus agri NBRC 15538.</title>
        <authorList>
            <person name="Hosoyama A."/>
            <person name="Uohara A."/>
            <person name="Ohji S."/>
            <person name="Ichikawa N."/>
        </authorList>
    </citation>
    <scope>NUCLEOTIDE SEQUENCE [LARGE SCALE GENOMIC DNA]</scope>
    <source>
        <strain evidence="1 2">NBRC 15538</strain>
    </source>
</reference>
<name>A0ABQ0SZX3_9BACL</name>
<sequence length="298" mass="35222">MDILFSVGERLFEAGKRKESIPFYQLVIENEKDSHSERFSLSQYRLFRATLGANAEDNWKAVIRFEPYRNRLPENYQLDGLLQLANVSFVLQRWSDMEKYADELRLLASKVYEHEWRKRKNAKTCEPLKTERHLVVYYGQGFLLKGAALQMQGLYGEAKKYVQGYADLDWFELLDDTGRMEVEKFKTWAKANMYTYDLLMGDTQVLPEYLDFLDKHPAEIPAGLLTIMEAASKFDLSIDHVLERYSAEIERFYEHQDQINKGRHYNFRYFKIAYELKRGRMNKALDEILCCMDLADLC</sequence>